<evidence type="ECO:0000313" key="1">
    <source>
        <dbReference type="EMBL" id="MEX6430793.1"/>
    </source>
</evidence>
<gene>
    <name evidence="1" type="ORF">AB6A68_13250</name>
</gene>
<evidence type="ECO:0008006" key="3">
    <source>
        <dbReference type="Google" id="ProtNLM"/>
    </source>
</evidence>
<proteinExistence type="predicted"/>
<dbReference type="EMBL" id="JBFSHR010000085">
    <property type="protein sequence ID" value="MEX6430793.1"/>
    <property type="molecule type" value="Genomic_DNA"/>
</dbReference>
<sequence>MMITDPMRPLMSQSAEAHTQVFLSHSIADRLIVGWVAAQIEAMGVDAYRADHDGQTGTMLAE</sequence>
<reference evidence="1 2" key="1">
    <citation type="submission" date="2024-07" db="EMBL/GenBank/DDBJ databases">
        <title>Draft Genome Sequence of Ferrimicrobium acidiphilum Strain YE2023, Isolated from a Pulp of Bioleach Reactor.</title>
        <authorList>
            <person name="Elkina Y.A."/>
            <person name="Bulaeva A.G."/>
            <person name="Beletsky A.V."/>
            <person name="Mardanov A.V."/>
        </authorList>
    </citation>
    <scope>NUCLEOTIDE SEQUENCE [LARGE SCALE GENOMIC DNA]</scope>
    <source>
        <strain evidence="1 2">YE2023</strain>
    </source>
</reference>
<dbReference type="Proteomes" id="UP001560267">
    <property type="component" value="Unassembled WGS sequence"/>
</dbReference>
<evidence type="ECO:0000313" key="2">
    <source>
        <dbReference type="Proteomes" id="UP001560267"/>
    </source>
</evidence>
<comment type="caution">
    <text evidence="1">The sequence shown here is derived from an EMBL/GenBank/DDBJ whole genome shotgun (WGS) entry which is preliminary data.</text>
</comment>
<organism evidence="1 2">
    <name type="scientific">Ferrimicrobium acidiphilum</name>
    <dbReference type="NCBI Taxonomy" id="121039"/>
    <lineage>
        <taxon>Bacteria</taxon>
        <taxon>Bacillati</taxon>
        <taxon>Actinomycetota</taxon>
        <taxon>Acidimicrobiia</taxon>
        <taxon>Acidimicrobiales</taxon>
        <taxon>Acidimicrobiaceae</taxon>
        <taxon>Ferrimicrobium</taxon>
    </lineage>
</organism>
<protein>
    <recommendedName>
        <fullName evidence="3">TIR domain-containing protein</fullName>
    </recommendedName>
</protein>
<accession>A0ABV3Y5F5</accession>
<keyword evidence="2" id="KW-1185">Reference proteome</keyword>
<name>A0ABV3Y5F5_9ACTN</name>